<reference evidence="1 2" key="1">
    <citation type="journal article" date="2015" name="Stand. Genomic Sci.">
        <title>Genomic Encyclopedia of Bacterial and Archaeal Type Strains, Phase III: the genomes of soil and plant-associated and newly described type strains.</title>
        <authorList>
            <person name="Whitman W.B."/>
            <person name="Woyke T."/>
            <person name="Klenk H.P."/>
            <person name="Zhou Y."/>
            <person name="Lilburn T.G."/>
            <person name="Beck B.J."/>
            <person name="De Vos P."/>
            <person name="Vandamme P."/>
            <person name="Eisen J.A."/>
            <person name="Garrity G."/>
            <person name="Hugenholtz P."/>
            <person name="Kyrpides N.C."/>
        </authorList>
    </citation>
    <scope>NUCLEOTIDE SEQUENCE [LARGE SCALE GENOMIC DNA]</scope>
    <source>
        <strain evidence="1 2">CGMCC 1.6855</strain>
    </source>
</reference>
<dbReference type="RefSeq" id="WP_145327650.1">
    <property type="nucleotide sequence ID" value="NZ_VLKR01000006.1"/>
</dbReference>
<evidence type="ECO:0000313" key="2">
    <source>
        <dbReference type="Proteomes" id="UP000315908"/>
    </source>
</evidence>
<dbReference type="CDD" id="cd22641">
    <property type="entry name" value="C24-like"/>
    <property type="match status" value="1"/>
</dbReference>
<dbReference type="Proteomes" id="UP000315908">
    <property type="component" value="Unassembled WGS sequence"/>
</dbReference>
<dbReference type="AlphaFoldDB" id="A0A562MQS3"/>
<evidence type="ECO:0000313" key="1">
    <source>
        <dbReference type="EMBL" id="TWI22209.1"/>
    </source>
</evidence>
<organism evidence="1 2">
    <name type="scientific">Sphingobacterium siyangense</name>
    <dbReference type="NCBI Taxonomy" id="459529"/>
    <lineage>
        <taxon>Bacteria</taxon>
        <taxon>Pseudomonadati</taxon>
        <taxon>Bacteroidota</taxon>
        <taxon>Sphingobacteriia</taxon>
        <taxon>Sphingobacteriales</taxon>
        <taxon>Sphingobacteriaceae</taxon>
        <taxon>Sphingobacterium</taxon>
    </lineage>
</organism>
<sequence length="245" mass="26432">MNKVNFEQTGGFPLETNTLSFLQSAYGQLSGLAGLGGQNYILNGCTVVGGNVTDGTIVIDGEVLPFVGGPKLARVIIEETVTDKTFEDGVSKPVYYTRVAKMVVAGGVMDFDSLKRVSNLLAMADRIKDQEVMQWTPLSNYPNNVIDLNVSECWMFKMGKLVILSGNIVFTFLGTGTQLGLVVNGFPAIGNIAGQQNGIARTFKVPDQSTAFFTQCFTNPALNFSVNAPANTKWAVEFSITLYTV</sequence>
<proteinExistence type="predicted"/>
<dbReference type="EMBL" id="VLKR01000006">
    <property type="protein sequence ID" value="TWI22209.1"/>
    <property type="molecule type" value="Genomic_DNA"/>
</dbReference>
<comment type="caution">
    <text evidence="1">The sequence shown here is derived from an EMBL/GenBank/DDBJ whole genome shotgun (WGS) entry which is preliminary data.</text>
</comment>
<gene>
    <name evidence="1" type="ORF">IQ31_01614</name>
</gene>
<accession>A0A562MQS3</accession>
<protein>
    <submittedName>
        <fullName evidence="1">Uncharacterized protein</fullName>
    </submittedName>
</protein>
<name>A0A562MQS3_9SPHI</name>
<dbReference type="OrthoDB" id="9113831at2"/>